<evidence type="ECO:0000256" key="3">
    <source>
        <dbReference type="ARBA" id="ARBA00023163"/>
    </source>
</evidence>
<dbReference type="InterPro" id="IPR040168">
    <property type="entry name" value="Not2/3/5"/>
</dbReference>
<dbReference type="AlphaFoldDB" id="A0A1A8YUR1"/>
<feature type="compositionally biased region" description="Low complexity" evidence="4">
    <location>
        <begin position="253"/>
        <end position="263"/>
    </location>
</feature>
<evidence type="ECO:0000256" key="2">
    <source>
        <dbReference type="ARBA" id="ARBA00023015"/>
    </source>
</evidence>
<feature type="compositionally biased region" description="Polar residues" evidence="4">
    <location>
        <begin position="291"/>
        <end position="301"/>
    </location>
</feature>
<dbReference type="GO" id="GO:0030015">
    <property type="term" value="C:CCR4-NOT core complex"/>
    <property type="evidence" value="ECO:0007669"/>
    <property type="project" value="InterPro"/>
</dbReference>
<evidence type="ECO:0000313" key="6">
    <source>
        <dbReference type="EMBL" id="SBT35410.1"/>
    </source>
</evidence>
<keyword evidence="9" id="KW-1185">Reference proteome</keyword>
<dbReference type="InterPro" id="IPR007282">
    <property type="entry name" value="NOT2/3/5_C"/>
</dbReference>
<accession>A0A1A8YUR1</accession>
<feature type="compositionally biased region" description="Polar residues" evidence="4">
    <location>
        <begin position="350"/>
        <end position="363"/>
    </location>
</feature>
<dbReference type="Gene3D" id="2.30.30.1020">
    <property type="entry name" value="CCR4-NOT complex subunit 2/3/5, C-terminal domain"/>
    <property type="match status" value="1"/>
</dbReference>
<feature type="compositionally biased region" description="Basic and acidic residues" evidence="4">
    <location>
        <begin position="28"/>
        <end position="37"/>
    </location>
</feature>
<dbReference type="PANTHER" id="PTHR23326">
    <property type="entry name" value="CCR4 NOT-RELATED"/>
    <property type="match status" value="1"/>
</dbReference>
<dbReference type="Pfam" id="PF04153">
    <property type="entry name" value="NOT2_3_5_C"/>
    <property type="match status" value="1"/>
</dbReference>
<evidence type="ECO:0000313" key="9">
    <source>
        <dbReference type="Proteomes" id="UP000078555"/>
    </source>
</evidence>
<sequence length="693" mass="78296">MDRGNKQKKGEKSQNSIKQLKKKKKKKNMGETEKSDDNEVDYGTSQTNEQMSDIFNEDYSESGKNKKEKNECNSQKRENKQKDISISNSNVNEMKCPESPNGSLKIHSRDELPVSDARDNRANKSMDRKEKKISKDKRKNGKSEKGEKSKINKGEETDLKRENCLNADCSNPLGGEAHCIEGKNLQQNREDMTTIRNTNKDGYPTKGSNHPISTHSEMKNERNSNSRKAAVHNDEHPVWTSIILDGRKQHSANSVCENTNNSEESTKKEKELTNNEQLHDSKNKREETNDDSTNMSTTCGTNVKGKRNKKGIKNSQNMVKVKSNLNNIGSNDLNSSDDKTGETNGVGGQQRESGGENAQAQNKSLCYRELVNLESQNGIDKREKRKDGMVGEDTVREENDAKQSSSKKNVKAATTVGVSGRELIDGEKSVDKSGSKKGGKSADKSADKSVDKSEEKSPMAEQDEENLSLEEILYETTERSKRYNRKNYGLLGILKIIKMSDPHLNILALGTDLTTLGLNLNSPDFLFPSFTSPISDDPTVKDDYFVKPNSYMNTQFQVRLSLLLKLQTETLFYIFYNLPRDVLQAYAASELYIRKWLYHIIFKKWFTPNNTTNYTKLEKCTSWTYFDPVSWSKKTYNHVLNANDIMNVEDVTKCIEKIIKVQSHYNASHQTGAKNSTPVSDLAKKGTKTYAPH</sequence>
<reference evidence="8 9" key="2">
    <citation type="submission" date="2016-05" db="EMBL/GenBank/DDBJ databases">
        <authorList>
            <person name="Naeem Raeece"/>
        </authorList>
    </citation>
    <scope>NUCLEOTIDE SEQUENCE [LARGE SCALE GENOMIC DNA]</scope>
</reference>
<feature type="compositionally biased region" description="Basic and acidic residues" evidence="4">
    <location>
        <begin position="141"/>
        <end position="163"/>
    </location>
</feature>
<reference evidence="6" key="1">
    <citation type="submission" date="2016-05" db="EMBL/GenBank/DDBJ databases">
        <authorList>
            <person name="Lavstsen T."/>
            <person name="Jespersen J.S."/>
        </authorList>
    </citation>
    <scope>NUCLEOTIDE SEQUENCE [LARGE SCALE GENOMIC DNA]</scope>
</reference>
<evidence type="ECO:0000313" key="8">
    <source>
        <dbReference type="Proteomes" id="UP000078550"/>
    </source>
</evidence>
<dbReference type="InterPro" id="IPR038635">
    <property type="entry name" value="CCR4-NOT_su2/3/5_C_sf"/>
</dbReference>
<feature type="region of interest" description="Disordered" evidence="4">
    <location>
        <begin position="377"/>
        <end position="465"/>
    </location>
</feature>
<evidence type="ECO:0000313" key="7">
    <source>
        <dbReference type="EMBL" id="SBT35913.1"/>
    </source>
</evidence>
<feature type="compositionally biased region" description="Basic and acidic residues" evidence="4">
    <location>
        <begin position="264"/>
        <end position="287"/>
    </location>
</feature>
<feature type="compositionally biased region" description="Polar residues" evidence="4">
    <location>
        <begin position="43"/>
        <end position="53"/>
    </location>
</feature>
<dbReference type="GO" id="GO:0006355">
    <property type="term" value="P:regulation of DNA-templated transcription"/>
    <property type="evidence" value="ECO:0007669"/>
    <property type="project" value="InterPro"/>
</dbReference>
<keyword evidence="2" id="KW-0805">Transcription regulation</keyword>
<feature type="compositionally biased region" description="Basic and acidic residues" evidence="4">
    <location>
        <begin position="422"/>
        <end position="458"/>
    </location>
</feature>
<feature type="compositionally biased region" description="Basic and acidic residues" evidence="4">
    <location>
        <begin position="107"/>
        <end position="130"/>
    </location>
</feature>
<feature type="compositionally biased region" description="Basic residues" evidence="4">
    <location>
        <begin position="131"/>
        <end position="140"/>
    </location>
</feature>
<feature type="compositionally biased region" description="Basic and acidic residues" evidence="4">
    <location>
        <begin position="61"/>
        <end position="83"/>
    </location>
</feature>
<proteinExistence type="inferred from homology"/>
<evidence type="ECO:0000256" key="1">
    <source>
        <dbReference type="ARBA" id="ARBA00007682"/>
    </source>
</evidence>
<evidence type="ECO:0000259" key="5">
    <source>
        <dbReference type="Pfam" id="PF04153"/>
    </source>
</evidence>
<organism evidence="6 9">
    <name type="scientific">Plasmodium ovale wallikeri</name>
    <dbReference type="NCBI Taxonomy" id="864142"/>
    <lineage>
        <taxon>Eukaryota</taxon>
        <taxon>Sar</taxon>
        <taxon>Alveolata</taxon>
        <taxon>Apicomplexa</taxon>
        <taxon>Aconoidasida</taxon>
        <taxon>Haemosporida</taxon>
        <taxon>Plasmodiidae</taxon>
        <taxon>Plasmodium</taxon>
        <taxon>Plasmodium (Plasmodium)</taxon>
    </lineage>
</organism>
<evidence type="ECO:0000256" key="4">
    <source>
        <dbReference type="SAM" id="MobiDB-lite"/>
    </source>
</evidence>
<dbReference type="EMBL" id="FLRE01000110">
    <property type="protein sequence ID" value="SBT35913.1"/>
    <property type="molecule type" value="Genomic_DNA"/>
</dbReference>
<gene>
    <name evidence="6" type="ORF">POVWA1_027190</name>
    <name evidence="7" type="ORF">POVWA2_027350</name>
</gene>
<feature type="compositionally biased region" description="Polar residues" evidence="4">
    <location>
        <begin position="669"/>
        <end position="679"/>
    </location>
</feature>
<dbReference type="EMBL" id="FLRD01000083">
    <property type="protein sequence ID" value="SBT35410.1"/>
    <property type="molecule type" value="Genomic_DNA"/>
</dbReference>
<comment type="similarity">
    <text evidence="1">Belongs to the CNOT2/3/5 family.</text>
</comment>
<feature type="compositionally biased region" description="Basic and acidic residues" evidence="4">
    <location>
        <begin position="1"/>
        <end position="12"/>
    </location>
</feature>
<feature type="compositionally biased region" description="Polar residues" evidence="4">
    <location>
        <begin position="206"/>
        <end position="215"/>
    </location>
</feature>
<dbReference type="Proteomes" id="UP000078555">
    <property type="component" value="Unassembled WGS sequence"/>
</dbReference>
<feature type="compositionally biased region" description="Polar residues" evidence="4">
    <location>
        <begin position="313"/>
        <end position="334"/>
    </location>
</feature>
<feature type="region of interest" description="Disordered" evidence="4">
    <location>
        <begin position="1"/>
        <end position="363"/>
    </location>
</feature>
<dbReference type="Proteomes" id="UP000078550">
    <property type="component" value="Unassembled WGS sequence"/>
</dbReference>
<feature type="domain" description="NOT2/NOT3/NOT5 C-terminal" evidence="5">
    <location>
        <begin position="529"/>
        <end position="642"/>
    </location>
</feature>
<feature type="compositionally biased region" description="Basic and acidic residues" evidence="4">
    <location>
        <begin position="379"/>
        <end position="401"/>
    </location>
</feature>
<name>A0A1A8YUR1_PLAOA</name>
<protein>
    <submittedName>
        <fullName evidence="6">CCR4-NOT transcription complex subunit 2, putative (NOT2)</fullName>
    </submittedName>
</protein>
<feature type="region of interest" description="Disordered" evidence="4">
    <location>
        <begin position="669"/>
        <end position="693"/>
    </location>
</feature>
<keyword evidence="3" id="KW-0804">Transcription</keyword>